<feature type="domain" description="Gliding motility-associated protein GldM first immunoglobulin-like" evidence="3">
    <location>
        <begin position="223"/>
        <end position="317"/>
    </location>
</feature>
<evidence type="ECO:0000259" key="3">
    <source>
        <dbReference type="Pfam" id="PF21601"/>
    </source>
</evidence>
<dbReference type="InterPro" id="IPR019859">
    <property type="entry name" value="Motility-assoc_prot_GldM"/>
</dbReference>
<name>A0ABS9KP92_9BACT</name>
<organism evidence="5 6">
    <name type="scientific">Terrimonas ginsenosidimutans</name>
    <dbReference type="NCBI Taxonomy" id="2908004"/>
    <lineage>
        <taxon>Bacteria</taxon>
        <taxon>Pseudomonadati</taxon>
        <taxon>Bacteroidota</taxon>
        <taxon>Chitinophagia</taxon>
        <taxon>Chitinophagales</taxon>
        <taxon>Chitinophagaceae</taxon>
        <taxon>Terrimonas</taxon>
    </lineage>
</organism>
<dbReference type="InterPro" id="IPR048405">
    <property type="entry name" value="GldM_Ig-like-1"/>
</dbReference>
<feature type="domain" description="Gliding motility-associated protein GldM N-terminal" evidence="2">
    <location>
        <begin position="30"/>
        <end position="215"/>
    </location>
</feature>
<reference evidence="5" key="1">
    <citation type="submission" date="2022-01" db="EMBL/GenBank/DDBJ databases">
        <authorList>
            <person name="Jo J.-H."/>
            <person name="Im W.-T."/>
        </authorList>
    </citation>
    <scope>NUCLEOTIDE SEQUENCE</scope>
    <source>
        <strain evidence="5">NA20</strain>
    </source>
</reference>
<evidence type="ECO:0000259" key="1">
    <source>
        <dbReference type="Pfam" id="PF12080"/>
    </source>
</evidence>
<dbReference type="InterPro" id="IPR022719">
    <property type="entry name" value="Motility-assoc_prot_GldM_C"/>
</dbReference>
<dbReference type="Pfam" id="PF21601">
    <property type="entry name" value="GldM_2nd"/>
    <property type="match status" value="1"/>
</dbReference>
<gene>
    <name evidence="5" type="primary">gldM</name>
    <name evidence="5" type="ORF">LZZ85_07655</name>
</gene>
<feature type="domain" description="Gliding motility-associated protein GldM second immunoglobulin-like" evidence="4">
    <location>
        <begin position="320"/>
        <end position="400"/>
    </location>
</feature>
<dbReference type="NCBIfam" id="TIGR03517">
    <property type="entry name" value="GldM_gliding"/>
    <property type="match status" value="1"/>
</dbReference>
<dbReference type="EMBL" id="JAKLTR010000003">
    <property type="protein sequence ID" value="MCG2614151.1"/>
    <property type="molecule type" value="Genomic_DNA"/>
</dbReference>
<sequence>MSIPKEPRQRMINMMYLVLTALLALNVSSEILNAFKTVNNSLQNTNTTVNNSTKTILESLAEKKADPQSAAKATIWEPKATQVASYSNNVFNYIQGLKDRILTEAGGDPKDATKKFKEDNLDIATHIMVEKGEGQKLYDMLAKYKTDVLGVDSLIAKEFGKTLQIDLTKPHTEAKGNSSWEAAYFRMVPTVAALTILSKFQNDVRTSENKVVAYCHEQVGKVTVRFDTYAAIIGQSSNYVMPGQEIEVTAGVGAFSKQAQPNIVIGGRSVPIGEDGAARIKVPTAGIGQHSIPVVINYVDQDGVQQTIKKEIPYTVGQSSASIALDEMNVLYIGYENKITVAASGGGDDKVSVSIAGGGGSITKTGGGHYIAKVNSVTDDCMINVSVDGKPAASTKFRVRTIPQPVGTIGGYPSGENVAAGAFKAQTGVGAYIKDFPLNLRYAVTSFTLTADNPDGDIEEAPVKGNMFDGKAQSIIRKLGPGRTVTVDEIRAVGPDGRTQKLPSLVYYIK</sequence>
<accession>A0ABS9KP92</accession>
<dbReference type="RefSeq" id="WP_237870284.1">
    <property type="nucleotide sequence ID" value="NZ_JAKLTR010000003.1"/>
</dbReference>
<evidence type="ECO:0000313" key="6">
    <source>
        <dbReference type="Proteomes" id="UP001165367"/>
    </source>
</evidence>
<feature type="domain" description="Gliding motility-associated protein GldM C-terminal" evidence="1">
    <location>
        <begin position="403"/>
        <end position="506"/>
    </location>
</feature>
<proteinExistence type="predicted"/>
<dbReference type="InterPro" id="IPR022720">
    <property type="entry name" value="Motility-assoc_prot_GldM_N"/>
</dbReference>
<dbReference type="Proteomes" id="UP001165367">
    <property type="component" value="Unassembled WGS sequence"/>
</dbReference>
<evidence type="ECO:0000259" key="4">
    <source>
        <dbReference type="Pfam" id="PF21602"/>
    </source>
</evidence>
<dbReference type="InterPro" id="IPR048406">
    <property type="entry name" value="GldM_Ig-like-2"/>
</dbReference>
<protein>
    <submittedName>
        <fullName evidence="5">Gliding motility protein GldM</fullName>
    </submittedName>
</protein>
<dbReference type="Pfam" id="PF21602">
    <property type="entry name" value="GldM_3rd"/>
    <property type="match status" value="1"/>
</dbReference>
<dbReference type="Pfam" id="PF12080">
    <property type="entry name" value="GldM_4th"/>
    <property type="match status" value="1"/>
</dbReference>
<evidence type="ECO:0000313" key="5">
    <source>
        <dbReference type="EMBL" id="MCG2614151.1"/>
    </source>
</evidence>
<evidence type="ECO:0000259" key="2">
    <source>
        <dbReference type="Pfam" id="PF12081"/>
    </source>
</evidence>
<dbReference type="Pfam" id="PF12081">
    <property type="entry name" value="GldM_1st"/>
    <property type="match status" value="1"/>
</dbReference>
<keyword evidence="6" id="KW-1185">Reference proteome</keyword>
<comment type="caution">
    <text evidence="5">The sequence shown here is derived from an EMBL/GenBank/DDBJ whole genome shotgun (WGS) entry which is preliminary data.</text>
</comment>